<gene>
    <name evidence="7" type="ORF">CAPTEDRAFT_96868</name>
</gene>
<name>R7VAK7_CAPTE</name>
<dbReference type="InterPro" id="IPR000863">
    <property type="entry name" value="Sulfotransferase_dom"/>
</dbReference>
<dbReference type="HOGENOM" id="CLU_017703_0_0_1"/>
<evidence type="ECO:0000256" key="5">
    <source>
        <dbReference type="PIRSR" id="PIRSR637359-3"/>
    </source>
</evidence>
<dbReference type="InterPro" id="IPR037359">
    <property type="entry name" value="NST/OST"/>
</dbReference>
<dbReference type="GO" id="GO:0008467">
    <property type="term" value="F:[heparan sulfate]-glucosamine 3-sulfotransferase activity"/>
    <property type="evidence" value="ECO:0007669"/>
    <property type="project" value="TreeGrafter"/>
</dbReference>
<accession>R7VAK7</accession>
<dbReference type="PANTHER" id="PTHR10605">
    <property type="entry name" value="HEPARAN SULFATE SULFOTRANSFERASE"/>
    <property type="match status" value="1"/>
</dbReference>
<dbReference type="EnsemblMetazoa" id="CapteT96868">
    <property type="protein sequence ID" value="CapteP96868"/>
    <property type="gene ID" value="CapteG96868"/>
</dbReference>
<feature type="binding site" evidence="4">
    <location>
        <position position="138"/>
    </location>
    <ligand>
        <name>3'-phosphoadenylyl sulfate</name>
        <dbReference type="ChEBI" id="CHEBI:58339"/>
    </ligand>
</feature>
<evidence type="ECO:0000313" key="8">
    <source>
        <dbReference type="EnsemblMetazoa" id="CapteP96868"/>
    </source>
</evidence>
<organism evidence="7">
    <name type="scientific">Capitella teleta</name>
    <name type="common">Polychaete worm</name>
    <dbReference type="NCBI Taxonomy" id="283909"/>
    <lineage>
        <taxon>Eukaryota</taxon>
        <taxon>Metazoa</taxon>
        <taxon>Spiralia</taxon>
        <taxon>Lophotrochozoa</taxon>
        <taxon>Annelida</taxon>
        <taxon>Polychaeta</taxon>
        <taxon>Sedentaria</taxon>
        <taxon>Scolecida</taxon>
        <taxon>Capitellidae</taxon>
        <taxon>Capitella</taxon>
    </lineage>
</organism>
<evidence type="ECO:0000313" key="7">
    <source>
        <dbReference type="EMBL" id="ELU15572.1"/>
    </source>
</evidence>
<reference evidence="9" key="1">
    <citation type="submission" date="2012-12" db="EMBL/GenBank/DDBJ databases">
        <authorList>
            <person name="Hellsten U."/>
            <person name="Grimwood J."/>
            <person name="Chapman J.A."/>
            <person name="Shapiro H."/>
            <person name="Aerts A."/>
            <person name="Otillar R.P."/>
            <person name="Terry A.Y."/>
            <person name="Boore J.L."/>
            <person name="Simakov O."/>
            <person name="Marletaz F."/>
            <person name="Cho S.-J."/>
            <person name="Edsinger-Gonzales E."/>
            <person name="Havlak P."/>
            <person name="Kuo D.-H."/>
            <person name="Larsson T."/>
            <person name="Lv J."/>
            <person name="Arendt D."/>
            <person name="Savage R."/>
            <person name="Osoegawa K."/>
            <person name="de Jong P."/>
            <person name="Lindberg D.R."/>
            <person name="Seaver E.C."/>
            <person name="Weisblat D.A."/>
            <person name="Putnam N.H."/>
            <person name="Grigoriev I.V."/>
            <person name="Rokhsar D.S."/>
        </authorList>
    </citation>
    <scope>NUCLEOTIDE SEQUENCE</scope>
    <source>
        <strain evidence="9">I ESC-2004</strain>
    </source>
</reference>
<feature type="binding site" evidence="4">
    <location>
        <position position="242"/>
    </location>
    <ligand>
        <name>3'-phosphoadenylyl sulfate</name>
        <dbReference type="ChEBI" id="CHEBI:58339"/>
    </ligand>
</feature>
<evidence type="ECO:0000256" key="3">
    <source>
        <dbReference type="PIRSR" id="PIRSR637359-1"/>
    </source>
</evidence>
<dbReference type="SUPFAM" id="SSF52540">
    <property type="entry name" value="P-loop containing nucleoside triphosphate hydrolases"/>
    <property type="match status" value="1"/>
</dbReference>
<keyword evidence="5" id="KW-1015">Disulfide bond</keyword>
<keyword evidence="9" id="KW-1185">Reference proteome</keyword>
<dbReference type="InterPro" id="IPR027417">
    <property type="entry name" value="P-loop_NTPase"/>
</dbReference>
<dbReference type="OrthoDB" id="411451at2759"/>
<reference evidence="8" key="3">
    <citation type="submission" date="2015-06" db="UniProtKB">
        <authorList>
            <consortium name="EnsemblMetazoa"/>
        </authorList>
    </citation>
    <scope>IDENTIFICATION</scope>
</reference>
<evidence type="ECO:0000256" key="1">
    <source>
        <dbReference type="ARBA" id="ARBA00022679"/>
    </source>
</evidence>
<dbReference type="Gene3D" id="3.40.50.300">
    <property type="entry name" value="P-loop containing nucleotide triphosphate hydrolases"/>
    <property type="match status" value="1"/>
</dbReference>
<evidence type="ECO:0000313" key="9">
    <source>
        <dbReference type="Proteomes" id="UP000014760"/>
    </source>
</evidence>
<dbReference type="EMBL" id="KB293746">
    <property type="protein sequence ID" value="ELU15572.1"/>
    <property type="molecule type" value="Genomic_DNA"/>
</dbReference>
<evidence type="ECO:0000259" key="6">
    <source>
        <dbReference type="Pfam" id="PF00685"/>
    </source>
</evidence>
<dbReference type="PANTHER" id="PTHR10605:SF65">
    <property type="entry name" value="GH20068P"/>
    <property type="match status" value="1"/>
</dbReference>
<keyword evidence="2" id="KW-0325">Glycoprotein</keyword>
<evidence type="ECO:0000256" key="2">
    <source>
        <dbReference type="ARBA" id="ARBA00023180"/>
    </source>
</evidence>
<protein>
    <recommendedName>
        <fullName evidence="6">Sulfotransferase domain-containing protein</fullName>
    </recommendedName>
</protein>
<evidence type="ECO:0000256" key="4">
    <source>
        <dbReference type="PIRSR" id="PIRSR637359-2"/>
    </source>
</evidence>
<feature type="binding site" evidence="4">
    <location>
        <position position="130"/>
    </location>
    <ligand>
        <name>3'-phosphoadenylyl sulfate</name>
        <dbReference type="ChEBI" id="CHEBI:58339"/>
    </ligand>
</feature>
<sequence>MYDPDPILESIDERYTKRKFAELDDIAEDANGRKPRLPQCVLIGERKTGTTALLHFLMRHPQIKAAQKEVHFFDRHANYREGLRWYVDRMPPTNSTEVTFEKSPRYFRSPWVPQRMHEIIPNIKLMLSVRDPIKRAVSDFHFSMEANWESGFDKTLHSTFDGYVFQNGVIDKDFPPIARSIYALSLRNWLKYFDRDQFFIFDGDSFVTENPAIQLQKIEQFIGLDSYFTMDMFFHSKTRGFWCLRDPGCIFFGGKPHTELEARTQRKIEKFFHPYNQQFYKMVGHDFGWS</sequence>
<dbReference type="Pfam" id="PF00685">
    <property type="entry name" value="Sulfotransfer_1"/>
    <property type="match status" value="1"/>
</dbReference>
<reference evidence="7 9" key="2">
    <citation type="journal article" date="2013" name="Nature">
        <title>Insights into bilaterian evolution from three spiralian genomes.</title>
        <authorList>
            <person name="Simakov O."/>
            <person name="Marletaz F."/>
            <person name="Cho S.J."/>
            <person name="Edsinger-Gonzales E."/>
            <person name="Havlak P."/>
            <person name="Hellsten U."/>
            <person name="Kuo D.H."/>
            <person name="Larsson T."/>
            <person name="Lv J."/>
            <person name="Arendt D."/>
            <person name="Savage R."/>
            <person name="Osoegawa K."/>
            <person name="de Jong P."/>
            <person name="Grimwood J."/>
            <person name="Chapman J.A."/>
            <person name="Shapiro H."/>
            <person name="Aerts A."/>
            <person name="Otillar R.P."/>
            <person name="Terry A.Y."/>
            <person name="Boore J.L."/>
            <person name="Grigoriev I.V."/>
            <person name="Lindberg D.R."/>
            <person name="Seaver E.C."/>
            <person name="Weisblat D.A."/>
            <person name="Putnam N.H."/>
            <person name="Rokhsar D.S."/>
        </authorList>
    </citation>
    <scope>NUCLEOTIDE SEQUENCE</scope>
    <source>
        <strain evidence="7 9">I ESC-2004</strain>
    </source>
</reference>
<dbReference type="AlphaFoldDB" id="R7VAK7"/>
<feature type="active site" description="For sulfotransferase activity" evidence="3">
    <location>
        <position position="47"/>
    </location>
</feature>
<feature type="disulfide bond" evidence="5">
    <location>
        <begin position="243"/>
        <end position="249"/>
    </location>
</feature>
<proteinExistence type="predicted"/>
<keyword evidence="1" id="KW-0808">Transferase</keyword>
<dbReference type="Proteomes" id="UP000014760">
    <property type="component" value="Unassembled WGS sequence"/>
</dbReference>
<dbReference type="STRING" id="283909.R7VAK7"/>
<dbReference type="EMBL" id="AMQN01004534">
    <property type="status" value="NOT_ANNOTATED_CDS"/>
    <property type="molecule type" value="Genomic_DNA"/>
</dbReference>
<dbReference type="OMA" id="CEVGHID"/>
<feature type="domain" description="Sulfotransferase" evidence="6">
    <location>
        <begin position="38"/>
        <end position="243"/>
    </location>
</feature>